<name>A0A829BNY9_STRMG</name>
<keyword evidence="3" id="KW-0862">Zinc</keyword>
<organism evidence="5 6">
    <name type="scientific">Streptococcus mutans SM6</name>
    <dbReference type="NCBI Taxonomy" id="857119"/>
    <lineage>
        <taxon>Bacteria</taxon>
        <taxon>Bacillati</taxon>
        <taxon>Bacillota</taxon>
        <taxon>Bacilli</taxon>
        <taxon>Lactobacillales</taxon>
        <taxon>Streptococcaceae</taxon>
        <taxon>Streptococcus</taxon>
    </lineage>
</organism>
<proteinExistence type="predicted"/>
<dbReference type="InterPro" id="IPR037274">
    <property type="entry name" value="Znf_CHY_sf"/>
</dbReference>
<comment type="caution">
    <text evidence="5">The sequence shown here is derived from an EMBL/GenBank/DDBJ whole genome shotgun (WGS) entry which is preliminary data.</text>
</comment>
<dbReference type="Pfam" id="PF05495">
    <property type="entry name" value="zf-CHY"/>
    <property type="match status" value="1"/>
</dbReference>
<gene>
    <name evidence="5" type="ORF">SMU82_03261</name>
</gene>
<dbReference type="PIRSF" id="PIRSF017292">
    <property type="entry name" value="UCP017292_Znf_CHY"/>
    <property type="match status" value="1"/>
</dbReference>
<evidence type="ECO:0000313" key="6">
    <source>
        <dbReference type="Proteomes" id="UP000011676"/>
    </source>
</evidence>
<sequence>MVMIYGDLIDKETRCIDYHGPTDIVALKCFACQKYYPCFLCHNRHETHNFQAYPEKLKKDKVVFCGSCQRELTIEAYKEKGTCPFCHHLFNPNCKVHYNHYFRN</sequence>
<evidence type="ECO:0000256" key="2">
    <source>
        <dbReference type="ARBA" id="ARBA00022771"/>
    </source>
</evidence>
<dbReference type="AlphaFoldDB" id="A0A829BNY9"/>
<dbReference type="InterPro" id="IPR016694">
    <property type="entry name" value="UCP017292"/>
</dbReference>
<reference evidence="5 6" key="1">
    <citation type="journal article" date="2013" name="Mol. Biol. Evol.">
        <title>Evolutionary and population genomics of the cavity causing bacteria Streptococcus mutans.</title>
        <authorList>
            <person name="Cornejo O.E."/>
            <person name="Lefebure T."/>
            <person name="Pavinski Bitar P.D."/>
            <person name="Lang P."/>
            <person name="Richards V.P."/>
            <person name="Eilertson K."/>
            <person name="Do T."/>
            <person name="Beighton D."/>
            <person name="Zeng L."/>
            <person name="Ahn S.J."/>
            <person name="Burne R.A."/>
            <person name="Siepel A."/>
            <person name="Bustamante C.D."/>
            <person name="Stanhope M.J."/>
        </authorList>
    </citation>
    <scope>NUCLEOTIDE SEQUENCE [LARGE SCALE GENOMIC DNA]</scope>
    <source>
        <strain evidence="5 6">SM6</strain>
    </source>
</reference>
<protein>
    <recommendedName>
        <fullName evidence="4">CHY-type domain-containing protein</fullName>
    </recommendedName>
</protein>
<evidence type="ECO:0000256" key="1">
    <source>
        <dbReference type="ARBA" id="ARBA00022723"/>
    </source>
</evidence>
<dbReference type="GO" id="GO:0008270">
    <property type="term" value="F:zinc ion binding"/>
    <property type="evidence" value="ECO:0007669"/>
    <property type="project" value="UniProtKB-KW"/>
</dbReference>
<dbReference type="InterPro" id="IPR008913">
    <property type="entry name" value="Znf_CHY"/>
</dbReference>
<accession>A0A829BNY9</accession>
<dbReference type="EMBL" id="AHSR01000013">
    <property type="protein sequence ID" value="EMC24845.1"/>
    <property type="molecule type" value="Genomic_DNA"/>
</dbReference>
<dbReference type="Proteomes" id="UP000011676">
    <property type="component" value="Unassembled WGS sequence"/>
</dbReference>
<dbReference type="RefSeq" id="WP_002263100.1">
    <property type="nucleotide sequence ID" value="NZ_AHSR01000013.1"/>
</dbReference>
<dbReference type="PROSITE" id="PS51266">
    <property type="entry name" value="ZF_CHY"/>
    <property type="match status" value="1"/>
</dbReference>
<keyword evidence="1" id="KW-0479">Metal-binding</keyword>
<evidence type="ECO:0000256" key="3">
    <source>
        <dbReference type="ARBA" id="ARBA00022833"/>
    </source>
</evidence>
<keyword evidence="2" id="KW-0863">Zinc-finger</keyword>
<feature type="domain" description="CHY-type" evidence="4">
    <location>
        <begin position="8"/>
        <end position="88"/>
    </location>
</feature>
<evidence type="ECO:0000259" key="4">
    <source>
        <dbReference type="PROSITE" id="PS51266"/>
    </source>
</evidence>
<evidence type="ECO:0000313" key="5">
    <source>
        <dbReference type="EMBL" id="EMC24845.1"/>
    </source>
</evidence>
<dbReference type="SUPFAM" id="SSF161219">
    <property type="entry name" value="CHY zinc finger-like"/>
    <property type="match status" value="1"/>
</dbReference>